<dbReference type="PANTHER" id="PTHR21686:SF12">
    <property type="entry name" value="DEOXYNUCLEOTIDYLTRANSFERASE TERMINAL-INTERACTING PROTEIN 2"/>
    <property type="match status" value="1"/>
</dbReference>
<evidence type="ECO:0000256" key="2">
    <source>
        <dbReference type="ARBA" id="ARBA00023242"/>
    </source>
</evidence>
<feature type="domain" description="Fcf2 pre-rRNA processing C-terminal" evidence="3">
    <location>
        <begin position="4"/>
        <end position="68"/>
    </location>
</feature>
<dbReference type="PANTHER" id="PTHR21686">
    <property type="entry name" value="DEOXYNUCLEOTIDYLTRANSFERASE TERMINAL-INTERACTING PROTEIN 2"/>
    <property type="match status" value="1"/>
</dbReference>
<dbReference type="InterPro" id="IPR039883">
    <property type="entry name" value="Fcf2/DNTTIP2"/>
</dbReference>
<dbReference type="Pfam" id="PF08698">
    <property type="entry name" value="Fcf2"/>
    <property type="match status" value="1"/>
</dbReference>
<organism evidence="4 5">
    <name type="scientific">Sodiomyces alkalinus (strain CBS 110278 / VKM F-3762 / F11)</name>
    <name type="common">Alkaliphilic filamentous fungus</name>
    <dbReference type="NCBI Taxonomy" id="1314773"/>
    <lineage>
        <taxon>Eukaryota</taxon>
        <taxon>Fungi</taxon>
        <taxon>Dikarya</taxon>
        <taxon>Ascomycota</taxon>
        <taxon>Pezizomycotina</taxon>
        <taxon>Sordariomycetes</taxon>
        <taxon>Hypocreomycetidae</taxon>
        <taxon>Glomerellales</taxon>
        <taxon>Plectosphaerellaceae</taxon>
        <taxon>Sodiomyces</taxon>
    </lineage>
</organism>
<dbReference type="GeneID" id="39580465"/>
<dbReference type="GO" id="GO:0003723">
    <property type="term" value="F:RNA binding"/>
    <property type="evidence" value="ECO:0007669"/>
    <property type="project" value="TreeGrafter"/>
</dbReference>
<gene>
    <name evidence="4" type="ORF">SODALDRAFT_333488</name>
</gene>
<reference evidence="4 5" key="1">
    <citation type="journal article" date="2018" name="Mol. Ecol.">
        <title>The obligate alkalophilic soda-lake fungus Sodiomyces alkalinus has shifted to a protein diet.</title>
        <authorList>
            <person name="Grum-Grzhimaylo A.A."/>
            <person name="Falkoski D.L."/>
            <person name="van den Heuvel J."/>
            <person name="Valero-Jimenez C.A."/>
            <person name="Min B."/>
            <person name="Choi I.G."/>
            <person name="Lipzen A."/>
            <person name="Daum C.G."/>
            <person name="Aanen D.K."/>
            <person name="Tsang A."/>
            <person name="Henrissat B."/>
            <person name="Bilanenko E.N."/>
            <person name="de Vries R.P."/>
            <person name="van Kan J.A.L."/>
            <person name="Grigoriev I.V."/>
            <person name="Debets A.J.M."/>
        </authorList>
    </citation>
    <scope>NUCLEOTIDE SEQUENCE [LARGE SCALE GENOMIC DNA]</scope>
    <source>
        <strain evidence="4 5">F11</strain>
    </source>
</reference>
<evidence type="ECO:0000256" key="1">
    <source>
        <dbReference type="ARBA" id="ARBA00004604"/>
    </source>
</evidence>
<name>A0A3N2PWH8_SODAK</name>
<keyword evidence="5" id="KW-1185">Reference proteome</keyword>
<protein>
    <recommendedName>
        <fullName evidence="3">Fcf2 pre-rRNA processing C-terminal domain-containing protein</fullName>
    </recommendedName>
</protein>
<evidence type="ECO:0000313" key="4">
    <source>
        <dbReference type="EMBL" id="ROT38858.1"/>
    </source>
</evidence>
<evidence type="ECO:0000259" key="3">
    <source>
        <dbReference type="Pfam" id="PF08698"/>
    </source>
</evidence>
<accession>A0A3N2PWH8</accession>
<dbReference type="RefSeq" id="XP_028466664.1">
    <property type="nucleotide sequence ID" value="XM_028611987.1"/>
</dbReference>
<dbReference type="Proteomes" id="UP000272025">
    <property type="component" value="Unassembled WGS sequence"/>
</dbReference>
<evidence type="ECO:0000313" key="5">
    <source>
        <dbReference type="Proteomes" id="UP000272025"/>
    </source>
</evidence>
<dbReference type="InterPro" id="IPR014810">
    <property type="entry name" value="Fcf2_C"/>
</dbReference>
<proteinExistence type="predicted"/>
<dbReference type="STRING" id="1314773.A0A3N2PWH8"/>
<dbReference type="EMBL" id="ML119055">
    <property type="protein sequence ID" value="ROT38858.1"/>
    <property type="molecule type" value="Genomic_DNA"/>
</dbReference>
<dbReference type="OrthoDB" id="427886at2759"/>
<comment type="subcellular location">
    <subcellularLocation>
        <location evidence="1">Nucleus</location>
        <location evidence="1">Nucleolus</location>
    </subcellularLocation>
</comment>
<keyword evidence="2" id="KW-0539">Nucleus</keyword>
<dbReference type="GO" id="GO:0006396">
    <property type="term" value="P:RNA processing"/>
    <property type="evidence" value="ECO:0007669"/>
    <property type="project" value="TreeGrafter"/>
</dbReference>
<dbReference type="GO" id="GO:0005730">
    <property type="term" value="C:nucleolus"/>
    <property type="evidence" value="ECO:0007669"/>
    <property type="project" value="UniProtKB-SubCell"/>
</dbReference>
<sequence length="95" mass="11163">MRGTALDPQRHYKKDSLKPRIPRYAHIGRIIEGPTEFYSSRLTRRERKRTLVQEIMAAEAASTKFKSKYENIGAQKSSGKKAFYKKLVAHRRRRN</sequence>
<dbReference type="AlphaFoldDB" id="A0A3N2PWH8"/>